<organism evidence="2 3">
    <name type="scientific">Blumeria graminis f. sp. tritici</name>
    <dbReference type="NCBI Taxonomy" id="62690"/>
    <lineage>
        <taxon>Eukaryota</taxon>
        <taxon>Fungi</taxon>
        <taxon>Dikarya</taxon>
        <taxon>Ascomycota</taxon>
        <taxon>Pezizomycotina</taxon>
        <taxon>Leotiomycetes</taxon>
        <taxon>Erysiphales</taxon>
        <taxon>Erysiphaceae</taxon>
        <taxon>Blumeria</taxon>
    </lineage>
</organism>
<evidence type="ECO:0000313" key="3">
    <source>
        <dbReference type="Proteomes" id="UP000324639"/>
    </source>
</evidence>
<keyword evidence="1" id="KW-0472">Membrane</keyword>
<dbReference type="Proteomes" id="UP000324639">
    <property type="component" value="Chromosome Bgt_-04"/>
</dbReference>
<keyword evidence="1" id="KW-1133">Transmembrane helix</keyword>
<name>A0A9X9PSF3_BLUGR</name>
<proteinExistence type="predicted"/>
<feature type="transmembrane region" description="Helical" evidence="1">
    <location>
        <begin position="33"/>
        <end position="50"/>
    </location>
</feature>
<protein>
    <submittedName>
        <fullName evidence="2">Bgt-50142</fullName>
    </submittedName>
</protein>
<sequence length="127" mass="14516">MPPLQCCGCVGRSIILHYGKPRSHRDHPINKRNYLLAIFLGVNGIPFLLPKQTWAFFWPCKATPEHPSDPILRFFPSIISVVFLGILAHNVRASNYYLLIEECTNTSCHPFSRISSILYPRFVCSKN</sequence>
<dbReference type="EMBL" id="LR026987">
    <property type="protein sequence ID" value="VCU40994.1"/>
    <property type="molecule type" value="Genomic_DNA"/>
</dbReference>
<accession>A0A9X9PSF3</accession>
<keyword evidence="1" id="KW-0812">Transmembrane</keyword>
<evidence type="ECO:0000256" key="1">
    <source>
        <dbReference type="SAM" id="Phobius"/>
    </source>
</evidence>
<reference evidence="2 3" key="1">
    <citation type="submission" date="2018-08" db="EMBL/GenBank/DDBJ databases">
        <authorList>
            <person name="Muller C M."/>
        </authorList>
    </citation>
    <scope>NUCLEOTIDE SEQUENCE [LARGE SCALE GENOMIC DNA]</scope>
</reference>
<feature type="transmembrane region" description="Helical" evidence="1">
    <location>
        <begin position="70"/>
        <end position="88"/>
    </location>
</feature>
<keyword evidence="3" id="KW-1185">Reference proteome</keyword>
<gene>
    <name evidence="2" type="ORF">BGT96224V316_LOCUS2244</name>
</gene>
<evidence type="ECO:0000313" key="2">
    <source>
        <dbReference type="EMBL" id="VCU40994.1"/>
    </source>
</evidence>
<dbReference type="AlphaFoldDB" id="A0A9X9PSF3"/>